<accession>A0A4U8QB56</accession>
<dbReference type="InterPro" id="IPR013830">
    <property type="entry name" value="SGNH_hydro"/>
</dbReference>
<evidence type="ECO:0000313" key="4">
    <source>
        <dbReference type="EMBL" id="TLD01724.1"/>
    </source>
</evidence>
<dbReference type="Gene3D" id="2.60.120.430">
    <property type="entry name" value="Galactose-binding lectin"/>
    <property type="match status" value="1"/>
</dbReference>
<dbReference type="PANTHER" id="PTHR43695">
    <property type="entry name" value="PUTATIVE (AFU_ORTHOLOGUE AFUA_2G17250)-RELATED"/>
    <property type="match status" value="1"/>
</dbReference>
<dbReference type="CDD" id="cd01821">
    <property type="entry name" value="Rhamnogalacturan_acetylesterase_like"/>
    <property type="match status" value="1"/>
</dbReference>
<dbReference type="InterPro" id="IPR036514">
    <property type="entry name" value="SGNH_hydro_sf"/>
</dbReference>
<dbReference type="GO" id="GO:0016787">
    <property type="term" value="F:hydrolase activity"/>
    <property type="evidence" value="ECO:0007669"/>
    <property type="project" value="UniProtKB-KW"/>
</dbReference>
<evidence type="ECO:0000259" key="3">
    <source>
        <dbReference type="Pfam" id="PF13472"/>
    </source>
</evidence>
<comment type="caution">
    <text evidence="4">The sequence shown here is derived from an EMBL/GenBank/DDBJ whole genome shotgun (WGS) entry which is preliminary data.</text>
</comment>
<dbReference type="EMBL" id="QGQD01000030">
    <property type="protein sequence ID" value="TLD01724.1"/>
    <property type="molecule type" value="Genomic_DNA"/>
</dbReference>
<dbReference type="InterPro" id="IPR037459">
    <property type="entry name" value="RhgT-like"/>
</dbReference>
<dbReference type="AlphaFoldDB" id="A0A4U8QB56"/>
<organism evidence="4 5">
    <name type="scientific">Robinsoniella peoriensis</name>
    <dbReference type="NCBI Taxonomy" id="180332"/>
    <lineage>
        <taxon>Bacteria</taxon>
        <taxon>Bacillati</taxon>
        <taxon>Bacillota</taxon>
        <taxon>Clostridia</taxon>
        <taxon>Lachnospirales</taxon>
        <taxon>Lachnospiraceae</taxon>
        <taxon>Robinsoniella</taxon>
    </lineage>
</organism>
<evidence type="ECO:0000313" key="5">
    <source>
        <dbReference type="Proteomes" id="UP000306509"/>
    </source>
</evidence>
<dbReference type="Gene3D" id="3.40.50.1110">
    <property type="entry name" value="SGNH hydrolase"/>
    <property type="match status" value="1"/>
</dbReference>
<gene>
    <name evidence="4" type="primary">rhgT</name>
    <name evidence="4" type="ORF">DSM106044_01359</name>
</gene>
<sequence>MKIVEATGHYKTGHHNKKDSLCNEFTFAPGAAGEGAQQVTPEDLYTKEKTWGFLTEANRREDPLLQIPELNTGFDTFYWYRDKDITRITQDVSGCYADSLCIVNELCADGSRRIPLSFKADVPLSGNYKVRLKLTAAVEEEELLIFLGRRKLFYRGRLSAGEVLETEFLLNISDIIPRGQVAAYQDYSAAITIIGKEPRLTNVAIYPVESPVIYIAGDSTVTDQSAEYPYAPGTSYCGWGQMLPAFIDGKAAVSNHAHSGLTTESFRSEGHYQIILDHIQKGDYCLFQFGHNDQKLNHLRAEEGYRENLITYIKEIREKEAYPILVTPLARNSWRGADGTYNDMLLPYACVCKEIGKTLNVPVLDLHGKSKEFVIRQGLEGAKFYYFPGDFTHSNDYGAYKMAGFVAAELAEQLCLPGQQSAHDSIPEYTDEWKISRKTNLPAPPSNMDGMDNPTACPIMFRDLKRPEEWLTRAEAMDMVIQTMNFFPINVYNDMFEDVVGHEWYAGTVECAAQNGMIPNPMVKEKKIFPAKEITLQEFLCIAMTGYKCRKYLPVVQKKYRINVASWAEEEIQAACEIGIAAEEADFNNLISRKNAADICKRLYVSLHHHGN</sequence>
<dbReference type="Proteomes" id="UP000306509">
    <property type="component" value="Unassembled WGS sequence"/>
</dbReference>
<dbReference type="RefSeq" id="WP_138002096.1">
    <property type="nucleotide sequence ID" value="NZ_QGQD01000030.1"/>
</dbReference>
<keyword evidence="5" id="KW-1185">Reference proteome</keyword>
<dbReference type="Pfam" id="PF13472">
    <property type="entry name" value="Lipase_GDSL_2"/>
    <property type="match status" value="1"/>
</dbReference>
<keyword evidence="2 4" id="KW-0378">Hydrolase</keyword>
<dbReference type="SUPFAM" id="SSF52266">
    <property type="entry name" value="SGNH hydrolase"/>
    <property type="match status" value="1"/>
</dbReference>
<name>A0A4U8QB56_9FIRM</name>
<proteinExistence type="inferred from homology"/>
<evidence type="ECO:0000256" key="1">
    <source>
        <dbReference type="ARBA" id="ARBA00008668"/>
    </source>
</evidence>
<protein>
    <submittedName>
        <fullName evidence="4">Rhamnogalacturonan acetylesterase RhgT</fullName>
        <ecNumber evidence="4">3.1.1.-</ecNumber>
    </submittedName>
</protein>
<evidence type="ECO:0000256" key="2">
    <source>
        <dbReference type="ARBA" id="ARBA00022801"/>
    </source>
</evidence>
<dbReference type="STRING" id="180332.GCA_000797495_03264"/>
<dbReference type="EC" id="3.1.1.-" evidence="4"/>
<dbReference type="PANTHER" id="PTHR43695:SF1">
    <property type="entry name" value="RHAMNOGALACTURONAN ACETYLESTERASE"/>
    <property type="match status" value="1"/>
</dbReference>
<reference evidence="4 5" key="1">
    <citation type="journal article" date="2019" name="Anaerobe">
        <title>Detection of Robinsoniella peoriensis in multiple bone samples of a trauma patient.</title>
        <authorList>
            <person name="Schrottner P."/>
            <person name="Hartwich K."/>
            <person name="Bunk B."/>
            <person name="Schober I."/>
            <person name="Helbig S."/>
            <person name="Rudolph W.W."/>
            <person name="Gunzer F."/>
        </authorList>
    </citation>
    <scope>NUCLEOTIDE SEQUENCE [LARGE SCALE GENOMIC DNA]</scope>
    <source>
        <strain evidence="4 5">DSM 106044</strain>
    </source>
</reference>
<comment type="similarity">
    <text evidence="1">Belongs to the 'GDSL' lipolytic enzyme family.</text>
</comment>
<feature type="domain" description="SGNH hydrolase-type esterase" evidence="3">
    <location>
        <begin position="217"/>
        <end position="398"/>
    </location>
</feature>